<dbReference type="PANTHER" id="PTHR46958">
    <property type="entry name" value="B-CELL RECEPTOR CD22"/>
    <property type="match status" value="1"/>
</dbReference>
<feature type="transmembrane region" description="Helical" evidence="13">
    <location>
        <begin position="804"/>
        <end position="822"/>
    </location>
</feature>
<feature type="compositionally biased region" description="Polar residues" evidence="12">
    <location>
        <begin position="892"/>
        <end position="912"/>
    </location>
</feature>
<dbReference type="GO" id="GO:0007155">
    <property type="term" value="P:cell adhesion"/>
    <property type="evidence" value="ECO:0007669"/>
    <property type="project" value="UniProtKB-KW"/>
</dbReference>
<keyword evidence="13" id="KW-0812">Transmembrane</keyword>
<dbReference type="PANTHER" id="PTHR46958:SF1">
    <property type="entry name" value="B-CELL RECEPTOR CD22"/>
    <property type="match status" value="1"/>
</dbReference>
<dbReference type="SMART" id="SM00408">
    <property type="entry name" value="IGc2"/>
    <property type="match status" value="5"/>
</dbReference>
<dbReference type="GO" id="GO:0070062">
    <property type="term" value="C:extracellular exosome"/>
    <property type="evidence" value="ECO:0007669"/>
    <property type="project" value="TreeGrafter"/>
</dbReference>
<feature type="domain" description="Ig-like" evidence="15">
    <location>
        <begin position="711"/>
        <end position="790"/>
    </location>
</feature>
<feature type="region of interest" description="Disordered" evidence="12">
    <location>
        <begin position="890"/>
        <end position="912"/>
    </location>
</feature>
<sequence length="1044" mass="117376">MKAQTVGWLIVLALIKKFSCGTRDNPFQLQNKVEAKEGSCIEIKCNITRNLEIGSSVYWFWMKNANWNGTDFNGTVIYSSNIQKRPVSAEYAGRVEYIGSSSWTLRPKTQCSILINNLTKMDSGNYSLRYVGKLQNKWFTKTGTNLTVHENPCPIIFEKPPTVKENETVTLTCSTLNSCPSNPQIEGLTHLPTKSITPTESIKSTMVSFTANWMDDGKEFSCQTHDKPDRCMVRNISVVVEYAPKDTSAMVSPKSITEGQTVTFTCSAKGRPDPTYTWFKKARAQVQQMEMGKDIWEISSITASQSGEYYCEAQNEHGETRSNPVLIDVTYAPNVMIEMTPHGPPIRQGLEMTLNCSVKSSNPQPSSYAWFKDGACIKKEQTYYVPWIKPEDSGNYSCEANNTAGSGRSETFLIEVEYRPRKTDILIPGSVKTNRQSVKVGRSLTVICNTEANPAPNKYSWYRYSENKWTDSLQWTSNTTSNNRLYFESVKRADEACYSCNATNIIGTGDNSESLWIQVLYPPTNVMLTMDTEVRSGEFITISCTVESFPPSSLTLTRTSTSSARSSEWHMTKSANDGHKNIFSHGFNVTSAHAGFYTCYANNSIGEQRSTQRKLVVKYIPQNVTIKAQPGLEVIENQTLTLDCSAHSQPPVTSVTWMKVIDGKDVVVKRIQSFTLKSVTPSDSGSYSCTATNELGSGKSQPVYVHVKYAPKHTTVTRGAVQQLEDGMHAVTLSCSSLSYPKAERYVWYMEKDDYPGYIKVSYHQNYTVNSDKPGVYYCTAENEIDKRMSDPVELFLNRRLTKILIFVLFFILIIIALVFIIRSRRKQSIQQGTSNRRSGWTRFSFLAWWNDNIRRNLTSEPKTQPCQPPPDRTAASNINTVYCTLNLPAKQGSSTQNPNRTQGGHMNHDALNNTALHFGNKKKQSETGNDTYAVVSKPKLPKKNKQETLEVYENLGKARAAKSPNPLNYDTDTSEDEAELNYTQVTFNAKHGHQRANTDTSEDEAELNYTQVTFNAKQGHQRANTDTSSSDEEYVTQYSEVKI</sequence>
<keyword evidence="4" id="KW-0677">Repeat</keyword>
<feature type="domain" description="Ig-like" evidence="15">
    <location>
        <begin position="333"/>
        <end position="415"/>
    </location>
</feature>
<keyword evidence="2" id="KW-1003">Cell membrane</keyword>
<evidence type="ECO:0000313" key="17">
    <source>
        <dbReference type="Proteomes" id="UP001314229"/>
    </source>
</evidence>
<dbReference type="InterPro" id="IPR056386">
    <property type="entry name" value="Ig_CD22"/>
</dbReference>
<feature type="domain" description="Ig-like" evidence="15">
    <location>
        <begin position="420"/>
        <end position="518"/>
    </location>
</feature>
<dbReference type="GO" id="GO:0030888">
    <property type="term" value="P:regulation of B cell proliferation"/>
    <property type="evidence" value="ECO:0007669"/>
    <property type="project" value="TreeGrafter"/>
</dbReference>
<dbReference type="InterPro" id="IPR003599">
    <property type="entry name" value="Ig_sub"/>
</dbReference>
<organism evidence="16 17">
    <name type="scientific">Scomber scombrus</name>
    <name type="common">Atlantic mackerel</name>
    <name type="synonym">Scomber vernalis</name>
    <dbReference type="NCBI Taxonomy" id="13677"/>
    <lineage>
        <taxon>Eukaryota</taxon>
        <taxon>Metazoa</taxon>
        <taxon>Chordata</taxon>
        <taxon>Craniata</taxon>
        <taxon>Vertebrata</taxon>
        <taxon>Euteleostomi</taxon>
        <taxon>Actinopterygii</taxon>
        <taxon>Neopterygii</taxon>
        <taxon>Teleostei</taxon>
        <taxon>Neoteleostei</taxon>
        <taxon>Acanthomorphata</taxon>
        <taxon>Pelagiaria</taxon>
        <taxon>Scombriformes</taxon>
        <taxon>Scombridae</taxon>
        <taxon>Scomber</taxon>
    </lineage>
</organism>
<keyword evidence="3 14" id="KW-0732">Signal</keyword>
<proteinExistence type="predicted"/>
<dbReference type="GO" id="GO:0042113">
    <property type="term" value="P:B cell activation"/>
    <property type="evidence" value="ECO:0007669"/>
    <property type="project" value="TreeGrafter"/>
</dbReference>
<feature type="compositionally biased region" description="Polar residues" evidence="12">
    <location>
        <begin position="1018"/>
        <end position="1029"/>
    </location>
</feature>
<dbReference type="CDD" id="cd00096">
    <property type="entry name" value="Ig"/>
    <property type="match status" value="2"/>
</dbReference>
<evidence type="ECO:0000256" key="10">
    <source>
        <dbReference type="ARBA" id="ARBA00045430"/>
    </source>
</evidence>
<dbReference type="Proteomes" id="UP001314229">
    <property type="component" value="Unassembled WGS sequence"/>
</dbReference>
<dbReference type="GO" id="GO:0042609">
    <property type="term" value="F:CD4 receptor binding"/>
    <property type="evidence" value="ECO:0007669"/>
    <property type="project" value="TreeGrafter"/>
</dbReference>
<keyword evidence="13" id="KW-1133">Transmembrane helix</keyword>
<evidence type="ECO:0000256" key="14">
    <source>
        <dbReference type="SAM" id="SignalP"/>
    </source>
</evidence>
<keyword evidence="7" id="KW-0393">Immunoglobulin domain</keyword>
<dbReference type="GO" id="GO:0009897">
    <property type="term" value="C:external side of plasma membrane"/>
    <property type="evidence" value="ECO:0007669"/>
    <property type="project" value="TreeGrafter"/>
</dbReference>
<comment type="function">
    <text evidence="10">Most highly expressed siglec (sialic acid-binding immunoglobulin-like lectin) on B-cells that plays a role in various aspects of B-cell biology including differentiation, antigen presentation, and trafficking to bone marrow. Binds to alpha 2,6-linked sialic acid residues of surface molecules such as CD22 itself, CD45 and IgM in a cis configuration. Can also bind to ligands on other cells as an adhesion molecule in a trans configuration. Acts as an inhibitory coreceptor on the surface of B-cells and inhibits B-cell receptor induced signaling, characterized by inhibition of the calcium mobilization and cellular activation. Mechanistically, the immunoreceptor tyrosine-based inhibitory motif domain is phosphorylated by the Src kinase LYN, which in turn leads to the recruitment of the protein tyrosine phosphatase 1/PTPN6, leading to the negative regulation of BCR signaling. If this negative signaling from is of sufficient strength, apoptosis of the B-cell can be induced.</text>
</comment>
<feature type="region of interest" description="Disordered" evidence="12">
    <location>
        <begin position="1018"/>
        <end position="1044"/>
    </location>
</feature>
<dbReference type="GO" id="GO:0005769">
    <property type="term" value="C:early endosome"/>
    <property type="evidence" value="ECO:0007669"/>
    <property type="project" value="TreeGrafter"/>
</dbReference>
<feature type="chain" id="PRO_5043427029" description="B-cell receptor CD22" evidence="14">
    <location>
        <begin position="22"/>
        <end position="1044"/>
    </location>
</feature>
<evidence type="ECO:0000256" key="12">
    <source>
        <dbReference type="SAM" id="MobiDB-lite"/>
    </source>
</evidence>
<keyword evidence="5" id="KW-0130">Cell adhesion</keyword>
<dbReference type="InterPro" id="IPR036179">
    <property type="entry name" value="Ig-like_dom_sf"/>
</dbReference>
<dbReference type="GO" id="GO:0055037">
    <property type="term" value="C:recycling endosome"/>
    <property type="evidence" value="ECO:0007669"/>
    <property type="project" value="TreeGrafter"/>
</dbReference>
<evidence type="ECO:0000256" key="3">
    <source>
        <dbReference type="ARBA" id="ARBA00022729"/>
    </source>
</evidence>
<feature type="domain" description="Ig-like" evidence="15">
    <location>
        <begin position="523"/>
        <end position="616"/>
    </location>
</feature>
<dbReference type="Pfam" id="PF13927">
    <property type="entry name" value="Ig_3"/>
    <property type="match status" value="1"/>
</dbReference>
<dbReference type="GO" id="GO:0019903">
    <property type="term" value="F:protein phosphatase binding"/>
    <property type="evidence" value="ECO:0007669"/>
    <property type="project" value="TreeGrafter"/>
</dbReference>
<keyword evidence="17" id="KW-1185">Reference proteome</keyword>
<dbReference type="GO" id="GO:0050859">
    <property type="term" value="P:negative regulation of B cell receptor signaling pathway"/>
    <property type="evidence" value="ECO:0007669"/>
    <property type="project" value="TreeGrafter"/>
</dbReference>
<feature type="domain" description="Ig-like" evidence="15">
    <location>
        <begin position="621"/>
        <end position="706"/>
    </location>
</feature>
<protein>
    <recommendedName>
        <fullName evidence="8">B-cell receptor CD22</fullName>
    </recommendedName>
    <alternativeName>
        <fullName evidence="9">Sialic acid-binding Ig-like lectin 2</fullName>
    </alternativeName>
</protein>
<comment type="subunit">
    <text evidence="11">Predominantly monomer of isoform CD22-beta. Also found as heterodimer of isoform CD22-beta and a shorter isoform. Interacts with PTPN6/SHP-1, LYN, SYK, PIK3R1/PIK3R2 and PLCG1 upon phosphorylation. Interacts with GRB2, INPP5D and SHC1 upon phosphorylation. May form a complex with INPP5D/SHIP, GRB2 and SHC1.</text>
</comment>
<dbReference type="Pfam" id="PF24518">
    <property type="entry name" value="Ig_CD22"/>
    <property type="match status" value="1"/>
</dbReference>
<dbReference type="AlphaFoldDB" id="A0AAV1NZ06"/>
<evidence type="ECO:0000256" key="2">
    <source>
        <dbReference type="ARBA" id="ARBA00022475"/>
    </source>
</evidence>
<dbReference type="Gene3D" id="2.60.40.10">
    <property type="entry name" value="Immunoglobulins"/>
    <property type="match status" value="8"/>
</dbReference>
<comment type="caution">
    <text evidence="16">The sequence shown here is derived from an EMBL/GenBank/DDBJ whole genome shotgun (WGS) entry which is preliminary data.</text>
</comment>
<dbReference type="InterPro" id="IPR003598">
    <property type="entry name" value="Ig_sub2"/>
</dbReference>
<dbReference type="SUPFAM" id="SSF48726">
    <property type="entry name" value="Immunoglobulin"/>
    <property type="match status" value="8"/>
</dbReference>
<evidence type="ECO:0000256" key="7">
    <source>
        <dbReference type="ARBA" id="ARBA00023319"/>
    </source>
</evidence>
<accession>A0AAV1NZ06</accession>
<evidence type="ECO:0000256" key="4">
    <source>
        <dbReference type="ARBA" id="ARBA00022737"/>
    </source>
</evidence>
<dbReference type="GO" id="GO:0033691">
    <property type="term" value="F:sialic acid binding"/>
    <property type="evidence" value="ECO:0007669"/>
    <property type="project" value="TreeGrafter"/>
</dbReference>
<evidence type="ECO:0000256" key="6">
    <source>
        <dbReference type="ARBA" id="ARBA00023180"/>
    </source>
</evidence>
<evidence type="ECO:0000256" key="9">
    <source>
        <dbReference type="ARBA" id="ARBA00041781"/>
    </source>
</evidence>
<feature type="domain" description="Ig-like" evidence="15">
    <location>
        <begin position="244"/>
        <end position="327"/>
    </location>
</feature>
<dbReference type="EMBL" id="CAWUFR010000071">
    <property type="protein sequence ID" value="CAK6964278.1"/>
    <property type="molecule type" value="Genomic_DNA"/>
</dbReference>
<evidence type="ECO:0000256" key="5">
    <source>
        <dbReference type="ARBA" id="ARBA00022889"/>
    </source>
</evidence>
<evidence type="ECO:0000256" key="11">
    <source>
        <dbReference type="ARBA" id="ARBA00046458"/>
    </source>
</evidence>
<evidence type="ECO:0000259" key="15">
    <source>
        <dbReference type="PROSITE" id="PS50835"/>
    </source>
</evidence>
<comment type="subcellular location">
    <subcellularLocation>
        <location evidence="1">Cell membrane</location>
        <topology evidence="1">Single-pass type I membrane protein</topology>
    </subcellularLocation>
</comment>
<dbReference type="Pfam" id="PF13895">
    <property type="entry name" value="Ig_2"/>
    <property type="match status" value="4"/>
</dbReference>
<keyword evidence="6" id="KW-0325">Glycoprotein</keyword>
<dbReference type="SMART" id="SM00409">
    <property type="entry name" value="IG"/>
    <property type="match status" value="8"/>
</dbReference>
<gene>
    <name evidence="16" type="ORF">FSCOSCO3_A026950</name>
</gene>
<evidence type="ECO:0000256" key="13">
    <source>
        <dbReference type="SAM" id="Phobius"/>
    </source>
</evidence>
<evidence type="ECO:0000256" key="8">
    <source>
        <dbReference type="ARBA" id="ARBA00040106"/>
    </source>
</evidence>
<name>A0AAV1NZ06_SCOSC</name>
<evidence type="ECO:0000256" key="1">
    <source>
        <dbReference type="ARBA" id="ARBA00004251"/>
    </source>
</evidence>
<feature type="signal peptide" evidence="14">
    <location>
        <begin position="1"/>
        <end position="21"/>
    </location>
</feature>
<dbReference type="InterPro" id="IPR007110">
    <property type="entry name" value="Ig-like_dom"/>
</dbReference>
<dbReference type="InterPro" id="IPR013783">
    <property type="entry name" value="Ig-like_fold"/>
</dbReference>
<evidence type="ECO:0000313" key="16">
    <source>
        <dbReference type="EMBL" id="CAK6964278.1"/>
    </source>
</evidence>
<keyword evidence="16" id="KW-0675">Receptor</keyword>
<reference evidence="16 17" key="1">
    <citation type="submission" date="2024-01" db="EMBL/GenBank/DDBJ databases">
        <authorList>
            <person name="Alioto T."/>
            <person name="Alioto T."/>
            <person name="Gomez Garrido J."/>
        </authorList>
    </citation>
    <scope>NUCLEOTIDE SEQUENCE [LARGE SCALE GENOMIC DNA]</scope>
</reference>
<dbReference type="PROSITE" id="PS50835">
    <property type="entry name" value="IG_LIKE"/>
    <property type="match status" value="6"/>
</dbReference>
<keyword evidence="13" id="KW-0472">Membrane</keyword>